<feature type="domain" description="B30.2/SPRY" evidence="4">
    <location>
        <begin position="16"/>
        <end position="199"/>
    </location>
</feature>
<dbReference type="InterPro" id="IPR043136">
    <property type="entry name" value="B30.2/SPRY_sf"/>
</dbReference>
<evidence type="ECO:0000256" key="2">
    <source>
        <dbReference type="ARBA" id="ARBA00022771"/>
    </source>
</evidence>
<dbReference type="InterPro" id="IPR001870">
    <property type="entry name" value="B30.2/SPRY"/>
</dbReference>
<organism evidence="5">
    <name type="scientific">Stegastes partitus</name>
    <name type="common">bicolor damselfish</name>
    <dbReference type="NCBI Taxonomy" id="144197"/>
    <lineage>
        <taxon>Eukaryota</taxon>
        <taxon>Metazoa</taxon>
        <taxon>Chordata</taxon>
        <taxon>Craniata</taxon>
        <taxon>Vertebrata</taxon>
        <taxon>Euteleostomi</taxon>
        <taxon>Actinopterygii</taxon>
        <taxon>Neopterygii</taxon>
        <taxon>Teleostei</taxon>
        <taxon>Neoteleostei</taxon>
        <taxon>Acanthomorphata</taxon>
        <taxon>Ovalentaria</taxon>
        <taxon>Pomacentridae</taxon>
        <taxon>Stegastes</taxon>
    </lineage>
</organism>
<keyword evidence="3" id="KW-0862">Zinc</keyword>
<dbReference type="STRING" id="144197.ENSSPAP00000014479"/>
<reference evidence="5" key="1">
    <citation type="submission" date="2023-09" db="UniProtKB">
        <authorList>
            <consortium name="Ensembl"/>
        </authorList>
    </citation>
    <scope>IDENTIFICATION</scope>
</reference>
<dbReference type="PROSITE" id="PS50188">
    <property type="entry name" value="B302_SPRY"/>
    <property type="match status" value="1"/>
</dbReference>
<dbReference type="GO" id="GO:0008270">
    <property type="term" value="F:zinc ion binding"/>
    <property type="evidence" value="ECO:0007669"/>
    <property type="project" value="UniProtKB-KW"/>
</dbReference>
<dbReference type="Ensembl" id="ENSSPAT00000014721.1">
    <property type="protein sequence ID" value="ENSSPAP00000014479.1"/>
    <property type="gene ID" value="ENSSPAG00000010940.1"/>
</dbReference>
<dbReference type="PANTHER" id="PTHR25465">
    <property type="entry name" value="B-BOX DOMAIN CONTAINING"/>
    <property type="match status" value="1"/>
</dbReference>
<proteinExistence type="predicted"/>
<evidence type="ECO:0000256" key="3">
    <source>
        <dbReference type="ARBA" id="ARBA00022833"/>
    </source>
</evidence>
<dbReference type="GeneTree" id="ENSGT00940000154395"/>
<accession>A0A3B5A982</accession>
<dbReference type="Gene3D" id="2.60.120.920">
    <property type="match status" value="1"/>
</dbReference>
<dbReference type="Pfam" id="PF00622">
    <property type="entry name" value="SPRY"/>
    <property type="match status" value="1"/>
</dbReference>
<sequence>LSGCQVTEDGCSFLASALKSNMASHLKQLDLSYNHPGDNVEMNTASRRLVLAEGNREVKTTKMVNATAAQTHSEDRFKRSQVFCDEAQTGLCYWEVEWKGTVGIAVAYNTVGRKWDSSSGLGSNDMSWSLLCSTTVHGNTYTALHGTMSTPIKEPHCQKIAVMLDWEGGTLSYYSVSSGKLSLIHTFEAKFTEPLLPGF</sequence>
<dbReference type="InterPro" id="IPR003877">
    <property type="entry name" value="SPRY_dom"/>
</dbReference>
<evidence type="ECO:0000256" key="1">
    <source>
        <dbReference type="ARBA" id="ARBA00022723"/>
    </source>
</evidence>
<dbReference type="SUPFAM" id="SSF52047">
    <property type="entry name" value="RNI-like"/>
    <property type="match status" value="1"/>
</dbReference>
<name>A0A3B5A982_9TELE</name>
<dbReference type="InterPro" id="IPR013320">
    <property type="entry name" value="ConA-like_dom_sf"/>
</dbReference>
<dbReference type="PANTHER" id="PTHR25465:SF31">
    <property type="entry name" value="RING-TYPE DOMAIN-CONTAINING PROTEIN"/>
    <property type="match status" value="1"/>
</dbReference>
<dbReference type="AlphaFoldDB" id="A0A3B5A982"/>
<dbReference type="SUPFAM" id="SSF49899">
    <property type="entry name" value="Concanavalin A-like lectins/glucanases"/>
    <property type="match status" value="1"/>
</dbReference>
<keyword evidence="1" id="KW-0479">Metal-binding</keyword>
<evidence type="ECO:0000259" key="4">
    <source>
        <dbReference type="PROSITE" id="PS50188"/>
    </source>
</evidence>
<evidence type="ECO:0000313" key="5">
    <source>
        <dbReference type="Ensembl" id="ENSSPAP00000014479.1"/>
    </source>
</evidence>
<protein>
    <recommendedName>
        <fullName evidence="4">B30.2/SPRY domain-containing protein</fullName>
    </recommendedName>
</protein>
<keyword evidence="2" id="KW-0863">Zinc-finger</keyword>
<dbReference type="InterPro" id="IPR051051">
    <property type="entry name" value="E3_ubiq-ligase_TRIM/RNF"/>
</dbReference>